<evidence type="ECO:0000256" key="8">
    <source>
        <dbReference type="HAMAP-Rule" id="MF_00456"/>
    </source>
</evidence>
<evidence type="ECO:0000256" key="7">
    <source>
        <dbReference type="ARBA" id="ARBA00022840"/>
    </source>
</evidence>
<evidence type="ECO:0000256" key="1">
    <source>
        <dbReference type="ARBA" id="ARBA00022490"/>
    </source>
</evidence>
<feature type="binding site" evidence="8">
    <location>
        <begin position="187"/>
        <end position="188"/>
    </location>
    <ligand>
        <name>ATP</name>
        <dbReference type="ChEBI" id="CHEBI:30616"/>
    </ligand>
</feature>
<dbReference type="Pfam" id="PF00696">
    <property type="entry name" value="AA_kinase"/>
    <property type="match status" value="1"/>
</dbReference>
<evidence type="ECO:0000256" key="3">
    <source>
        <dbReference type="ARBA" id="ARBA00022650"/>
    </source>
</evidence>
<dbReference type="RefSeq" id="WP_146574261.1">
    <property type="nucleotide sequence ID" value="NZ_SJPH01000004.1"/>
</dbReference>
<dbReference type="InterPro" id="IPR036974">
    <property type="entry name" value="PUA_sf"/>
</dbReference>
<dbReference type="FunFam" id="3.40.1160.10:FF:000006">
    <property type="entry name" value="Glutamate 5-kinase"/>
    <property type="match status" value="1"/>
</dbReference>
<dbReference type="GO" id="GO:0005829">
    <property type="term" value="C:cytosol"/>
    <property type="evidence" value="ECO:0007669"/>
    <property type="project" value="TreeGrafter"/>
</dbReference>
<dbReference type="GO" id="GO:0055129">
    <property type="term" value="P:L-proline biosynthetic process"/>
    <property type="evidence" value="ECO:0007669"/>
    <property type="project" value="UniProtKB-UniRule"/>
</dbReference>
<protein>
    <recommendedName>
        <fullName evidence="8">Glutamate 5-kinase</fullName>
        <ecNumber evidence="8">2.7.2.11</ecNumber>
    </recommendedName>
    <alternativeName>
        <fullName evidence="8">Gamma-glutamyl kinase</fullName>
        <shortName evidence="8">GK</shortName>
    </alternativeName>
</protein>
<comment type="pathway">
    <text evidence="8">Amino-acid biosynthesis; L-proline biosynthesis; L-glutamate 5-semialdehyde from L-glutamate: step 1/2.</text>
</comment>
<dbReference type="SUPFAM" id="SSF53633">
    <property type="entry name" value="Carbamate kinase-like"/>
    <property type="match status" value="1"/>
</dbReference>
<dbReference type="PROSITE" id="PS50890">
    <property type="entry name" value="PUA"/>
    <property type="match status" value="1"/>
</dbReference>
<sequence length="393" mass="41384">MTDSLHPPDLARLQIAEDADPLVVKVGTRALTHPDGSLDQKQIESLSEQLVAIGAGTTRRVALVSSGAVGAGIGRLGLKQRPTDLAGLQAAAAIGQGALIEAYHRTLTKHGRVAAQVLLTADDFHERRRYLNVRNTLESLFAFGAIPIVNENDTVRTEELARNVGDNDRLAAMLTNLLRAPLLIILSDVEGLYDGDPNDSASQVIGMVNELDETTNAFVRAGDNRPGPALSKGGMGSKLSAAQIAVEAGESVILANGRRPNVLIDLLAGAPIGTLLPGVGGHVASRKRWIAWAAHPQGQLRLDTGATRAVDDQGASLLPVGITAIVGTFSKGDVVSLRSPEGQEIARGLTNYDAEDLRKIAGKTTEEVATILGRVPYVEAVHRSHLALVRGTA</sequence>
<dbReference type="Gene3D" id="3.40.1160.10">
    <property type="entry name" value="Acetylglutamate kinase-like"/>
    <property type="match status" value="2"/>
</dbReference>
<dbReference type="GO" id="GO:0003723">
    <property type="term" value="F:RNA binding"/>
    <property type="evidence" value="ECO:0007669"/>
    <property type="project" value="InterPro"/>
</dbReference>
<keyword evidence="5 8" id="KW-0547">Nucleotide-binding</keyword>
<evidence type="ECO:0000256" key="5">
    <source>
        <dbReference type="ARBA" id="ARBA00022741"/>
    </source>
</evidence>
<keyword evidence="6 8" id="KW-0418">Kinase</keyword>
<dbReference type="NCBIfam" id="TIGR01027">
    <property type="entry name" value="proB"/>
    <property type="match status" value="1"/>
</dbReference>
<keyword evidence="4 8" id="KW-0808">Transferase</keyword>
<dbReference type="GO" id="GO:0005524">
    <property type="term" value="F:ATP binding"/>
    <property type="evidence" value="ECO:0007669"/>
    <property type="project" value="UniProtKB-KW"/>
</dbReference>
<dbReference type="SMART" id="SM00359">
    <property type="entry name" value="PUA"/>
    <property type="match status" value="1"/>
</dbReference>
<dbReference type="EC" id="2.7.2.11" evidence="8"/>
<dbReference type="InterPro" id="IPR015947">
    <property type="entry name" value="PUA-like_sf"/>
</dbReference>
<gene>
    <name evidence="8 10" type="primary">proB</name>
    <name evidence="10" type="ORF">Pla111_22210</name>
</gene>
<comment type="caution">
    <text evidence="8">Lacks conserved residue(s) required for the propagation of feature annotation.</text>
</comment>
<evidence type="ECO:0000256" key="4">
    <source>
        <dbReference type="ARBA" id="ARBA00022679"/>
    </source>
</evidence>
<dbReference type="PRINTS" id="PR00474">
    <property type="entry name" value="GLU5KINASE"/>
</dbReference>
<feature type="binding site" evidence="8">
    <location>
        <position position="167"/>
    </location>
    <ligand>
        <name>substrate</name>
    </ligand>
</feature>
<evidence type="ECO:0000256" key="2">
    <source>
        <dbReference type="ARBA" id="ARBA00022605"/>
    </source>
</evidence>
<dbReference type="InterPro" id="IPR001048">
    <property type="entry name" value="Asp/Glu/Uridylate_kinase"/>
</dbReference>
<name>A0A5C5VZQ1_9BACT</name>
<dbReference type="HAMAP" id="MF_00456">
    <property type="entry name" value="ProB"/>
    <property type="match status" value="1"/>
</dbReference>
<dbReference type="InterPro" id="IPR036393">
    <property type="entry name" value="AceGlu_kinase-like_sf"/>
</dbReference>
<dbReference type="PANTHER" id="PTHR43654">
    <property type="entry name" value="GLUTAMATE 5-KINASE"/>
    <property type="match status" value="1"/>
</dbReference>
<evidence type="ECO:0000313" key="10">
    <source>
        <dbReference type="EMBL" id="TWT43271.1"/>
    </source>
</evidence>
<evidence type="ECO:0000256" key="6">
    <source>
        <dbReference type="ARBA" id="ARBA00022777"/>
    </source>
</evidence>
<feature type="binding site" evidence="8">
    <location>
        <position position="153"/>
    </location>
    <ligand>
        <name>substrate</name>
    </ligand>
</feature>
<keyword evidence="3 8" id="KW-0641">Proline biosynthesis</keyword>
<evidence type="ECO:0000313" key="11">
    <source>
        <dbReference type="Proteomes" id="UP000318995"/>
    </source>
</evidence>
<feature type="domain" description="PUA" evidence="9">
    <location>
        <begin position="298"/>
        <end position="369"/>
    </location>
</feature>
<proteinExistence type="inferred from homology"/>
<comment type="catalytic activity">
    <reaction evidence="8">
        <text>L-glutamate + ATP = L-glutamyl 5-phosphate + ADP</text>
        <dbReference type="Rhea" id="RHEA:14877"/>
        <dbReference type="ChEBI" id="CHEBI:29985"/>
        <dbReference type="ChEBI" id="CHEBI:30616"/>
        <dbReference type="ChEBI" id="CHEBI:58274"/>
        <dbReference type="ChEBI" id="CHEBI:456216"/>
        <dbReference type="EC" id="2.7.2.11"/>
    </reaction>
</comment>
<feature type="binding site" evidence="8">
    <location>
        <position position="66"/>
    </location>
    <ligand>
        <name>substrate</name>
    </ligand>
</feature>
<comment type="function">
    <text evidence="8">Catalyzes the transfer of a phosphate group to glutamate to form L-glutamate 5-phosphate.</text>
</comment>
<dbReference type="AlphaFoldDB" id="A0A5C5VZQ1"/>
<dbReference type="Gene3D" id="2.30.130.10">
    <property type="entry name" value="PUA domain"/>
    <property type="match status" value="1"/>
</dbReference>
<dbReference type="InterPro" id="IPR001057">
    <property type="entry name" value="Glu/AcGlu_kinase"/>
</dbReference>
<dbReference type="EMBL" id="SJPH01000004">
    <property type="protein sequence ID" value="TWT43271.1"/>
    <property type="molecule type" value="Genomic_DNA"/>
</dbReference>
<comment type="caution">
    <text evidence="10">The sequence shown here is derived from an EMBL/GenBank/DDBJ whole genome shotgun (WGS) entry which is preliminary data.</text>
</comment>
<dbReference type="InterPro" id="IPR041739">
    <property type="entry name" value="G5K_ProB"/>
</dbReference>
<keyword evidence="7 8" id="KW-0067">ATP-binding</keyword>
<dbReference type="UniPathway" id="UPA00098">
    <property type="reaction ID" value="UER00359"/>
</dbReference>
<dbReference type="CDD" id="cd21157">
    <property type="entry name" value="PUA_G5K"/>
    <property type="match status" value="1"/>
</dbReference>
<dbReference type="SUPFAM" id="SSF88697">
    <property type="entry name" value="PUA domain-like"/>
    <property type="match status" value="1"/>
</dbReference>
<keyword evidence="2 8" id="KW-0028">Amino-acid biosynthesis</keyword>
<feature type="binding site" evidence="8">
    <location>
        <position position="25"/>
    </location>
    <ligand>
        <name>ATP</name>
        <dbReference type="ChEBI" id="CHEBI:30616"/>
    </ligand>
</feature>
<dbReference type="InterPro" id="IPR002478">
    <property type="entry name" value="PUA"/>
</dbReference>
<dbReference type="CDD" id="cd04242">
    <property type="entry name" value="AAK_G5K_ProB"/>
    <property type="match status" value="1"/>
</dbReference>
<dbReference type="Pfam" id="PF01472">
    <property type="entry name" value="PUA"/>
    <property type="match status" value="1"/>
</dbReference>
<dbReference type="OrthoDB" id="9804434at2"/>
<comment type="subcellular location">
    <subcellularLocation>
        <location evidence="8">Cytoplasm</location>
    </subcellularLocation>
</comment>
<accession>A0A5C5VZQ1</accession>
<organism evidence="10 11">
    <name type="scientific">Botrimarina hoheduenensis</name>
    <dbReference type="NCBI Taxonomy" id="2528000"/>
    <lineage>
        <taxon>Bacteria</taxon>
        <taxon>Pseudomonadati</taxon>
        <taxon>Planctomycetota</taxon>
        <taxon>Planctomycetia</taxon>
        <taxon>Pirellulales</taxon>
        <taxon>Lacipirellulaceae</taxon>
        <taxon>Botrimarina</taxon>
    </lineage>
</organism>
<reference evidence="10 11" key="1">
    <citation type="submission" date="2019-02" db="EMBL/GenBank/DDBJ databases">
        <title>Deep-cultivation of Planctomycetes and their phenomic and genomic characterization uncovers novel biology.</title>
        <authorList>
            <person name="Wiegand S."/>
            <person name="Jogler M."/>
            <person name="Boedeker C."/>
            <person name="Pinto D."/>
            <person name="Vollmers J."/>
            <person name="Rivas-Marin E."/>
            <person name="Kohn T."/>
            <person name="Peeters S.H."/>
            <person name="Heuer A."/>
            <person name="Rast P."/>
            <person name="Oberbeckmann S."/>
            <person name="Bunk B."/>
            <person name="Jeske O."/>
            <person name="Meyerdierks A."/>
            <person name="Storesund J.E."/>
            <person name="Kallscheuer N."/>
            <person name="Luecker S."/>
            <person name="Lage O.M."/>
            <person name="Pohl T."/>
            <person name="Merkel B.J."/>
            <person name="Hornburger P."/>
            <person name="Mueller R.-W."/>
            <person name="Bruemmer F."/>
            <person name="Labrenz M."/>
            <person name="Spormann A.M."/>
            <person name="Op Den Camp H."/>
            <person name="Overmann J."/>
            <person name="Amann R."/>
            <person name="Jetten M.S.M."/>
            <person name="Mascher T."/>
            <person name="Medema M.H."/>
            <person name="Devos D.P."/>
            <person name="Kaster A.-K."/>
            <person name="Ovreas L."/>
            <person name="Rohde M."/>
            <person name="Galperin M.Y."/>
            <person name="Jogler C."/>
        </authorList>
    </citation>
    <scope>NUCLEOTIDE SEQUENCE [LARGE SCALE GENOMIC DNA]</scope>
    <source>
        <strain evidence="10 11">Pla111</strain>
    </source>
</reference>
<comment type="similarity">
    <text evidence="8">Belongs to the glutamate 5-kinase family.</text>
</comment>
<dbReference type="PIRSF" id="PIRSF000729">
    <property type="entry name" value="GK"/>
    <property type="match status" value="1"/>
</dbReference>
<dbReference type="InterPro" id="IPR011529">
    <property type="entry name" value="Glu_5kinase"/>
</dbReference>
<evidence type="ECO:0000259" key="9">
    <source>
        <dbReference type="SMART" id="SM00359"/>
    </source>
</evidence>
<keyword evidence="1 8" id="KW-0963">Cytoplasm</keyword>
<dbReference type="GO" id="GO:0004349">
    <property type="term" value="F:glutamate 5-kinase activity"/>
    <property type="evidence" value="ECO:0007669"/>
    <property type="project" value="UniProtKB-UniRule"/>
</dbReference>
<dbReference type="InterPro" id="IPR005715">
    <property type="entry name" value="Glu_5kinase/COase_Synthase"/>
</dbReference>
<dbReference type="Proteomes" id="UP000318995">
    <property type="component" value="Unassembled WGS sequence"/>
</dbReference>
<keyword evidence="11" id="KW-1185">Reference proteome</keyword>
<dbReference type="PANTHER" id="PTHR43654:SF1">
    <property type="entry name" value="ISOPENTENYL PHOSPHATE KINASE"/>
    <property type="match status" value="1"/>
</dbReference>